<evidence type="ECO:0000313" key="11">
    <source>
        <dbReference type="EMBL" id="MFC5531468.1"/>
    </source>
</evidence>
<dbReference type="PRINTS" id="PR00032">
    <property type="entry name" value="HTHARAC"/>
</dbReference>
<dbReference type="Pfam" id="PF17853">
    <property type="entry name" value="GGDEF_2"/>
    <property type="match status" value="1"/>
</dbReference>
<evidence type="ECO:0000256" key="8">
    <source>
        <dbReference type="PROSITE-ProRule" id="PRU00169"/>
    </source>
</evidence>
<keyword evidence="3 8" id="KW-0597">Phosphoprotein</keyword>
<dbReference type="InterPro" id="IPR051552">
    <property type="entry name" value="HptR"/>
</dbReference>
<dbReference type="PANTHER" id="PTHR42713">
    <property type="entry name" value="HISTIDINE KINASE-RELATED"/>
    <property type="match status" value="1"/>
</dbReference>
<evidence type="ECO:0000256" key="5">
    <source>
        <dbReference type="ARBA" id="ARBA00023015"/>
    </source>
</evidence>
<organism evidence="11 12">
    <name type="scientific">Cohnella yongneupensis</name>
    <dbReference type="NCBI Taxonomy" id="425006"/>
    <lineage>
        <taxon>Bacteria</taxon>
        <taxon>Bacillati</taxon>
        <taxon>Bacillota</taxon>
        <taxon>Bacilli</taxon>
        <taxon>Bacillales</taxon>
        <taxon>Paenibacillaceae</taxon>
        <taxon>Cohnella</taxon>
    </lineage>
</organism>
<reference evidence="12" key="1">
    <citation type="journal article" date="2019" name="Int. J. Syst. Evol. Microbiol.">
        <title>The Global Catalogue of Microorganisms (GCM) 10K type strain sequencing project: providing services to taxonomists for standard genome sequencing and annotation.</title>
        <authorList>
            <consortium name="The Broad Institute Genomics Platform"/>
            <consortium name="The Broad Institute Genome Sequencing Center for Infectious Disease"/>
            <person name="Wu L."/>
            <person name="Ma J."/>
        </authorList>
    </citation>
    <scope>NUCLEOTIDE SEQUENCE [LARGE SCALE GENOMIC DNA]</scope>
    <source>
        <strain evidence="12">CGMCC 1.18578</strain>
    </source>
</reference>
<gene>
    <name evidence="11" type="ORF">ACFPQ4_18775</name>
</gene>
<dbReference type="SMART" id="SM00342">
    <property type="entry name" value="HTH_ARAC"/>
    <property type="match status" value="1"/>
</dbReference>
<dbReference type="Gene3D" id="3.40.50.2300">
    <property type="match status" value="1"/>
</dbReference>
<keyword evidence="7" id="KW-0804">Transcription</keyword>
<evidence type="ECO:0000256" key="6">
    <source>
        <dbReference type="ARBA" id="ARBA00023125"/>
    </source>
</evidence>
<keyword evidence="6" id="KW-0238">DNA-binding</keyword>
<evidence type="ECO:0000256" key="4">
    <source>
        <dbReference type="ARBA" id="ARBA00023012"/>
    </source>
</evidence>
<dbReference type="PROSITE" id="PS50110">
    <property type="entry name" value="RESPONSE_REGULATORY"/>
    <property type="match status" value="1"/>
</dbReference>
<dbReference type="Gene3D" id="1.10.10.60">
    <property type="entry name" value="Homeodomain-like"/>
    <property type="match status" value="2"/>
</dbReference>
<dbReference type="InterPro" id="IPR018060">
    <property type="entry name" value="HTH_AraC"/>
</dbReference>
<evidence type="ECO:0000259" key="10">
    <source>
        <dbReference type="PROSITE" id="PS50110"/>
    </source>
</evidence>
<dbReference type="InterPro" id="IPR041522">
    <property type="entry name" value="CdaR_GGDEF"/>
</dbReference>
<evidence type="ECO:0000256" key="2">
    <source>
        <dbReference type="ARBA" id="ARBA00022490"/>
    </source>
</evidence>
<dbReference type="Pfam" id="PF12833">
    <property type="entry name" value="HTH_18"/>
    <property type="match status" value="1"/>
</dbReference>
<feature type="domain" description="Response regulatory" evidence="10">
    <location>
        <begin position="3"/>
        <end position="120"/>
    </location>
</feature>
<keyword evidence="4" id="KW-0902">Two-component regulatory system</keyword>
<feature type="modified residue" description="4-aspartylphosphate" evidence="8">
    <location>
        <position position="55"/>
    </location>
</feature>
<dbReference type="SUPFAM" id="SSF52172">
    <property type="entry name" value="CheY-like"/>
    <property type="match status" value="1"/>
</dbReference>
<dbReference type="RefSeq" id="WP_378113430.1">
    <property type="nucleotide sequence ID" value="NZ_JBHSNC010000054.1"/>
</dbReference>
<dbReference type="EMBL" id="JBHSNC010000054">
    <property type="protein sequence ID" value="MFC5531468.1"/>
    <property type="molecule type" value="Genomic_DNA"/>
</dbReference>
<keyword evidence="5" id="KW-0805">Transcription regulation</keyword>
<dbReference type="CDD" id="cd17536">
    <property type="entry name" value="REC_YesN-like"/>
    <property type="match status" value="1"/>
</dbReference>
<dbReference type="InterPro" id="IPR009057">
    <property type="entry name" value="Homeodomain-like_sf"/>
</dbReference>
<dbReference type="InterPro" id="IPR011006">
    <property type="entry name" value="CheY-like_superfamily"/>
</dbReference>
<keyword evidence="2" id="KW-0963">Cytoplasm</keyword>
<keyword evidence="12" id="KW-1185">Reference proteome</keyword>
<comment type="caution">
    <text evidence="11">The sequence shown here is derived from an EMBL/GenBank/DDBJ whole genome shotgun (WGS) entry which is preliminary data.</text>
</comment>
<proteinExistence type="predicted"/>
<dbReference type="InterPro" id="IPR001789">
    <property type="entry name" value="Sig_transdc_resp-reg_receiver"/>
</dbReference>
<accession>A0ABW0R388</accession>
<evidence type="ECO:0000259" key="9">
    <source>
        <dbReference type="PROSITE" id="PS01124"/>
    </source>
</evidence>
<feature type="domain" description="HTH araC/xylS-type" evidence="9">
    <location>
        <begin position="442"/>
        <end position="540"/>
    </location>
</feature>
<dbReference type="SUPFAM" id="SSF46689">
    <property type="entry name" value="Homeodomain-like"/>
    <property type="match status" value="2"/>
</dbReference>
<dbReference type="Proteomes" id="UP001596108">
    <property type="component" value="Unassembled WGS sequence"/>
</dbReference>
<dbReference type="InterPro" id="IPR020449">
    <property type="entry name" value="Tscrpt_reg_AraC-type_HTH"/>
</dbReference>
<evidence type="ECO:0000256" key="1">
    <source>
        <dbReference type="ARBA" id="ARBA00004496"/>
    </source>
</evidence>
<evidence type="ECO:0000256" key="7">
    <source>
        <dbReference type="ARBA" id="ARBA00023163"/>
    </source>
</evidence>
<name>A0ABW0R388_9BACL</name>
<protein>
    <submittedName>
        <fullName evidence="11">Response regulator</fullName>
    </submittedName>
</protein>
<dbReference type="PANTHER" id="PTHR42713:SF3">
    <property type="entry name" value="TRANSCRIPTIONAL REGULATORY PROTEIN HPTR"/>
    <property type="match status" value="1"/>
</dbReference>
<dbReference type="SMART" id="SM00448">
    <property type="entry name" value="REC"/>
    <property type="match status" value="1"/>
</dbReference>
<dbReference type="PROSITE" id="PS01124">
    <property type="entry name" value="HTH_ARAC_FAMILY_2"/>
    <property type="match status" value="1"/>
</dbReference>
<sequence length="542" mass="61896">MLKLIIADDETKVRNGLMNVIPWQDYGIQVVGDADNGAKALELCRQLEPDILFTDIRMPIMDGLQTAQKLKEAGSRTKVILISGIEDFTFAKTALSLNVTNYILKPVKIDELKEIIRQTVETIHLENYQEMNIRKIKLQLQENMPIVKKDFFQNLIVGKYTKIHELAEKLIFLEIPLVMDDSALTAVFQVDDYDQTKWANSEEERQLLKFSIMNIIDEIMGNYDAGIFFSPGQNEFVVIFNGETIRENKYGEICEEIINCINKYLNVMCSAGIGSPVLCLNKVSSSYSDALTALQFKFYTGSNSILNIGDLNKMMLSNDAVTPGYNHLYLTENELISSIKLGNLASTKQLTDNLFEMFNTQKKHTVEYVQSVCVEFLFIALRSAYESGDDFNKIGLNQKDIIERINAFGNIHSLKNYMNDVLIRMADYYAQKYNSNKSSAVNKIQDIVKRRYGEELSLAIISEEVHFTPSYISQIFKQETGTTLIEFITTTRVEKARELLKNTDHMISEIATMVGFENPHYFSSVFKKYVGVRPNDFRAEAR</sequence>
<comment type="subcellular location">
    <subcellularLocation>
        <location evidence="1">Cytoplasm</location>
    </subcellularLocation>
</comment>
<evidence type="ECO:0000313" key="12">
    <source>
        <dbReference type="Proteomes" id="UP001596108"/>
    </source>
</evidence>
<evidence type="ECO:0000256" key="3">
    <source>
        <dbReference type="ARBA" id="ARBA00022553"/>
    </source>
</evidence>
<dbReference type="Pfam" id="PF00072">
    <property type="entry name" value="Response_reg"/>
    <property type="match status" value="1"/>
</dbReference>